<dbReference type="Pfam" id="PF01699">
    <property type="entry name" value="Na_Ca_ex"/>
    <property type="match status" value="2"/>
</dbReference>
<keyword evidence="9" id="KW-0050">Antiport</keyword>
<feature type="transmembrane region" description="Helical" evidence="9">
    <location>
        <begin position="299"/>
        <end position="325"/>
    </location>
</feature>
<evidence type="ECO:0000313" key="12">
    <source>
        <dbReference type="Proteomes" id="UP000037460"/>
    </source>
</evidence>
<keyword evidence="5 9" id="KW-0106">Calcium</keyword>
<feature type="domain" description="Sodium/calcium exchanger membrane region" evidence="10">
    <location>
        <begin position="48"/>
        <end position="199"/>
    </location>
</feature>
<evidence type="ECO:0000256" key="4">
    <source>
        <dbReference type="ARBA" id="ARBA00022692"/>
    </source>
</evidence>
<dbReference type="Gene3D" id="1.20.1420.30">
    <property type="entry name" value="NCX, central ion-binding region"/>
    <property type="match status" value="2"/>
</dbReference>
<feature type="domain" description="Sodium/calcium exchanger membrane region" evidence="10">
    <location>
        <begin position="234"/>
        <end position="376"/>
    </location>
</feature>
<keyword evidence="2 9" id="KW-0813">Transport</keyword>
<feature type="transmembrane region" description="Helical" evidence="9">
    <location>
        <begin position="268"/>
        <end position="292"/>
    </location>
</feature>
<dbReference type="InterPro" id="IPR004837">
    <property type="entry name" value="NaCa_Exmemb"/>
</dbReference>
<protein>
    <submittedName>
        <fullName evidence="11">Calcium proton exchanger</fullName>
    </submittedName>
</protein>
<proteinExistence type="inferred from homology"/>
<feature type="transmembrane region" description="Helical" evidence="9">
    <location>
        <begin position="359"/>
        <end position="379"/>
    </location>
</feature>
<dbReference type="PANTHER" id="PTHR31503">
    <property type="entry name" value="VACUOLAR CALCIUM ION TRANSPORTER"/>
    <property type="match status" value="1"/>
</dbReference>
<feature type="transmembrane region" description="Helical" evidence="9">
    <location>
        <begin position="229"/>
        <end position="248"/>
    </location>
</feature>
<evidence type="ECO:0000259" key="10">
    <source>
        <dbReference type="Pfam" id="PF01699"/>
    </source>
</evidence>
<feature type="transmembrane region" description="Helical" evidence="9">
    <location>
        <begin position="331"/>
        <end position="352"/>
    </location>
</feature>
<comment type="subcellular location">
    <subcellularLocation>
        <location evidence="1">Endomembrane system</location>
        <topology evidence="1">Multi-pass membrane protein</topology>
    </subcellularLocation>
</comment>
<feature type="transmembrane region" description="Helical" evidence="9">
    <location>
        <begin position="50"/>
        <end position="68"/>
    </location>
</feature>
<evidence type="ECO:0000256" key="6">
    <source>
        <dbReference type="ARBA" id="ARBA00022989"/>
    </source>
</evidence>
<dbReference type="InterPro" id="IPR004798">
    <property type="entry name" value="CAX-like"/>
</dbReference>
<dbReference type="EMBL" id="JWZX01003295">
    <property type="protein sequence ID" value="KOO22255.1"/>
    <property type="molecule type" value="Genomic_DNA"/>
</dbReference>
<keyword evidence="8 9" id="KW-0472">Membrane</keyword>
<keyword evidence="6 9" id="KW-1133">Transmembrane helix</keyword>
<keyword evidence="4 9" id="KW-0812">Transmembrane</keyword>
<name>A0A0M0J713_9EUKA</name>
<organism evidence="11 12">
    <name type="scientific">Chrysochromulina tobinii</name>
    <dbReference type="NCBI Taxonomy" id="1460289"/>
    <lineage>
        <taxon>Eukaryota</taxon>
        <taxon>Haptista</taxon>
        <taxon>Haptophyta</taxon>
        <taxon>Prymnesiophyceae</taxon>
        <taxon>Prymnesiales</taxon>
        <taxon>Chrysochromulinaceae</taxon>
        <taxon>Chrysochromulina</taxon>
    </lineage>
</organism>
<dbReference type="OrthoDB" id="1699231at2759"/>
<evidence type="ECO:0000313" key="11">
    <source>
        <dbReference type="EMBL" id="KOO22255.1"/>
    </source>
</evidence>
<dbReference type="NCBIfam" id="TIGR00378">
    <property type="entry name" value="cax"/>
    <property type="match status" value="1"/>
</dbReference>
<dbReference type="GO" id="GO:0015369">
    <property type="term" value="F:calcium:proton antiporter activity"/>
    <property type="evidence" value="ECO:0007669"/>
    <property type="project" value="UniProtKB-UniRule"/>
</dbReference>
<evidence type="ECO:0000256" key="9">
    <source>
        <dbReference type="RuleBase" id="RU365028"/>
    </source>
</evidence>
<comment type="caution">
    <text evidence="11">The sequence shown here is derived from an EMBL/GenBank/DDBJ whole genome shotgun (WGS) entry which is preliminary data.</text>
</comment>
<keyword evidence="3 9" id="KW-0109">Calcium transport</keyword>
<feature type="transmembrane region" description="Helical" evidence="9">
    <location>
        <begin position="80"/>
        <end position="101"/>
    </location>
</feature>
<gene>
    <name evidence="11" type="ORF">Ctob_004762</name>
</gene>
<dbReference type="PANTHER" id="PTHR31503:SF22">
    <property type="entry name" value="VACUOLAR CALCIUM ION TRANSPORTER"/>
    <property type="match status" value="1"/>
</dbReference>
<accession>A0A0M0J713</accession>
<dbReference type="InterPro" id="IPR044880">
    <property type="entry name" value="NCX_ion-bd_dom_sf"/>
</dbReference>
<dbReference type="AlphaFoldDB" id="A0A0M0J713"/>
<dbReference type="InterPro" id="IPR004713">
    <property type="entry name" value="CaH_exchang"/>
</dbReference>
<sequence>MMHPPPAADGVGSFFKGSYTMLTGNRLYILLLFVPIALVSEEFFESEAIIFSLCCFAILPLAALLGDATEQTALHTSQTIGGLLNATFGNATEMIICFFLLKAGQLEVVKLSLLGSILSNALLVLGFACLASGSVKRNVAYGSTTATANTTMLQVSVIGVILPTLMTATGQFESHGNESLSISRFISVIFLFLYALFLMNTLCPCPALKPGEEEHKKEAEEGEEEESYLGFWGSILWLLGATLVLAYLSELLSGAVEGAAEGMGLTPAFVGFVIIPIIGNAAEHSTAVVMAFRLKMDLALAVAQGSSTQIALFVVPVMVLLGWLIGQPLDLDFGLFESAITFLSTVIVASVINDGSTNWLEGAMLISTYIIISSAFFFFEFEGADHGHDDRALRMQ</sequence>
<evidence type="ECO:0000256" key="7">
    <source>
        <dbReference type="ARBA" id="ARBA00023065"/>
    </source>
</evidence>
<dbReference type="GO" id="GO:0005774">
    <property type="term" value="C:vacuolar membrane"/>
    <property type="evidence" value="ECO:0007669"/>
    <property type="project" value="UniProtKB-ARBA"/>
</dbReference>
<evidence type="ECO:0000256" key="1">
    <source>
        <dbReference type="ARBA" id="ARBA00004127"/>
    </source>
</evidence>
<feature type="transmembrane region" description="Helical" evidence="9">
    <location>
        <begin position="113"/>
        <end position="134"/>
    </location>
</feature>
<keyword evidence="7 9" id="KW-0406">Ion transport</keyword>
<evidence type="ECO:0000256" key="3">
    <source>
        <dbReference type="ARBA" id="ARBA00022568"/>
    </source>
</evidence>
<comment type="similarity">
    <text evidence="9">Belongs to the Ca(2+):cation antiporter (CaCA) (TC 2.A.19) family.</text>
</comment>
<evidence type="ECO:0000256" key="5">
    <source>
        <dbReference type="ARBA" id="ARBA00022837"/>
    </source>
</evidence>
<dbReference type="GO" id="GO:0012505">
    <property type="term" value="C:endomembrane system"/>
    <property type="evidence" value="ECO:0007669"/>
    <property type="project" value="UniProtKB-SubCell"/>
</dbReference>
<reference evidence="12" key="1">
    <citation type="journal article" date="2015" name="PLoS Genet.">
        <title>Genome Sequence and Transcriptome Analyses of Chrysochromulina tobin: Metabolic Tools for Enhanced Algal Fitness in the Prominent Order Prymnesiales (Haptophyceae).</title>
        <authorList>
            <person name="Hovde B.T."/>
            <person name="Deodato C.R."/>
            <person name="Hunsperger H.M."/>
            <person name="Ryken S.A."/>
            <person name="Yost W."/>
            <person name="Jha R.K."/>
            <person name="Patterson J."/>
            <person name="Monnat R.J. Jr."/>
            <person name="Barlow S.B."/>
            <person name="Starkenburg S.R."/>
            <person name="Cattolico R.A."/>
        </authorList>
    </citation>
    <scope>NUCLEOTIDE SEQUENCE</scope>
    <source>
        <strain evidence="12">CCMP291</strain>
    </source>
</reference>
<dbReference type="NCBIfam" id="TIGR00846">
    <property type="entry name" value="caca2"/>
    <property type="match status" value="1"/>
</dbReference>
<feature type="transmembrane region" description="Helical" evidence="9">
    <location>
        <begin position="185"/>
        <end position="208"/>
    </location>
</feature>
<dbReference type="GO" id="GO:0006874">
    <property type="term" value="P:intracellular calcium ion homeostasis"/>
    <property type="evidence" value="ECO:0007669"/>
    <property type="project" value="TreeGrafter"/>
</dbReference>
<feature type="transmembrane region" description="Helical" evidence="9">
    <location>
        <begin position="146"/>
        <end position="165"/>
    </location>
</feature>
<keyword evidence="12" id="KW-1185">Reference proteome</keyword>
<feature type="transmembrane region" description="Helical" evidence="9">
    <location>
        <begin position="27"/>
        <end position="44"/>
    </location>
</feature>
<evidence type="ECO:0000256" key="8">
    <source>
        <dbReference type="ARBA" id="ARBA00023136"/>
    </source>
</evidence>
<dbReference type="Proteomes" id="UP000037460">
    <property type="component" value="Unassembled WGS sequence"/>
</dbReference>
<evidence type="ECO:0000256" key="2">
    <source>
        <dbReference type="ARBA" id="ARBA00022448"/>
    </source>
</evidence>